<dbReference type="OrthoDB" id="6647425at2"/>
<evidence type="ECO:0000256" key="4">
    <source>
        <dbReference type="ARBA" id="ARBA00022692"/>
    </source>
</evidence>
<comment type="subcellular location">
    <subcellularLocation>
        <location evidence="8">Cell inner membrane</location>
    </subcellularLocation>
    <subcellularLocation>
        <location evidence="1">Cell membrane</location>
        <topology evidence="1">Multi-pass membrane protein</topology>
    </subcellularLocation>
</comment>
<dbReference type="InterPro" id="IPR007227">
    <property type="entry name" value="Cell_shape_determining_MreD"/>
</dbReference>
<dbReference type="PANTHER" id="PTHR37484">
    <property type="entry name" value="ROD SHAPE-DETERMINING PROTEIN MRED"/>
    <property type="match status" value="1"/>
</dbReference>
<evidence type="ECO:0000256" key="5">
    <source>
        <dbReference type="ARBA" id="ARBA00022960"/>
    </source>
</evidence>
<dbReference type="RefSeq" id="WP_151441119.1">
    <property type="nucleotide sequence ID" value="NZ_WMEX01000001.1"/>
</dbReference>
<proteinExistence type="inferred from homology"/>
<feature type="transmembrane region" description="Helical" evidence="9">
    <location>
        <begin position="103"/>
        <end position="121"/>
    </location>
</feature>
<dbReference type="EMBL" id="WMEX01000001">
    <property type="protein sequence ID" value="MYL25492.1"/>
    <property type="molecule type" value="Genomic_DNA"/>
</dbReference>
<feature type="transmembrane region" description="Helical" evidence="9">
    <location>
        <begin position="70"/>
        <end position="91"/>
    </location>
</feature>
<dbReference type="Proteomes" id="UP000460751">
    <property type="component" value="Unassembled WGS sequence"/>
</dbReference>
<evidence type="ECO:0000256" key="8">
    <source>
        <dbReference type="PIRNR" id="PIRNR018472"/>
    </source>
</evidence>
<organism evidence="10 11">
    <name type="scientific">Vreelandella halophila</name>
    <dbReference type="NCBI Taxonomy" id="86177"/>
    <lineage>
        <taxon>Bacteria</taxon>
        <taxon>Pseudomonadati</taxon>
        <taxon>Pseudomonadota</taxon>
        <taxon>Gammaproteobacteria</taxon>
        <taxon>Oceanospirillales</taxon>
        <taxon>Halomonadaceae</taxon>
        <taxon>Vreelandella</taxon>
    </lineage>
</organism>
<protein>
    <recommendedName>
        <fullName evidence="8">Rod shape-determining protein MreD</fullName>
    </recommendedName>
</protein>
<reference evidence="10 11" key="1">
    <citation type="submission" date="2019-11" db="EMBL/GenBank/DDBJ databases">
        <title>Genome sequences of 17 halophilic strains isolated from different environments.</title>
        <authorList>
            <person name="Furrow R.E."/>
        </authorList>
    </citation>
    <scope>NUCLEOTIDE SEQUENCE [LARGE SCALE GENOMIC DNA]</scope>
    <source>
        <strain evidence="10 11">22507_15_FS</strain>
    </source>
</reference>
<keyword evidence="7 8" id="KW-0472">Membrane</keyword>
<gene>
    <name evidence="10" type="primary">mreD</name>
    <name evidence="10" type="ORF">GLW01_01645</name>
</gene>
<keyword evidence="6 9" id="KW-1133">Transmembrane helix</keyword>
<dbReference type="PIRSF" id="PIRSF018472">
    <property type="entry name" value="MreD_proteobac"/>
    <property type="match status" value="1"/>
</dbReference>
<keyword evidence="5 8" id="KW-0133">Cell shape</keyword>
<keyword evidence="4 9" id="KW-0812">Transmembrane</keyword>
<feature type="transmembrane region" description="Helical" evidence="9">
    <location>
        <begin position="38"/>
        <end position="64"/>
    </location>
</feature>
<feature type="transmembrane region" description="Helical" evidence="9">
    <location>
        <begin position="6"/>
        <end position="26"/>
    </location>
</feature>
<evidence type="ECO:0000256" key="6">
    <source>
        <dbReference type="ARBA" id="ARBA00022989"/>
    </source>
</evidence>
<dbReference type="GO" id="GO:0005886">
    <property type="term" value="C:plasma membrane"/>
    <property type="evidence" value="ECO:0007669"/>
    <property type="project" value="UniProtKB-SubCell"/>
</dbReference>
<accession>A0A9X4Y8K0</accession>
<keyword evidence="3 8" id="KW-1003">Cell membrane</keyword>
<feature type="transmembrane region" description="Helical" evidence="9">
    <location>
        <begin position="133"/>
        <end position="151"/>
    </location>
</feature>
<comment type="function">
    <text evidence="8">Involved in formation of the rod shape of the cell. May also contribute to regulation of formation of penicillin-binding proteins.</text>
</comment>
<evidence type="ECO:0000256" key="3">
    <source>
        <dbReference type="ARBA" id="ARBA00022475"/>
    </source>
</evidence>
<evidence type="ECO:0000256" key="7">
    <source>
        <dbReference type="ARBA" id="ARBA00023136"/>
    </source>
</evidence>
<dbReference type="Pfam" id="PF04093">
    <property type="entry name" value="MreD"/>
    <property type="match status" value="1"/>
</dbReference>
<comment type="caution">
    <text evidence="10">The sequence shown here is derived from an EMBL/GenBank/DDBJ whole genome shotgun (WGS) entry which is preliminary data.</text>
</comment>
<comment type="similarity">
    <text evidence="2 8">Belongs to the MreD family.</text>
</comment>
<evidence type="ECO:0000313" key="10">
    <source>
        <dbReference type="EMBL" id="MYL25492.1"/>
    </source>
</evidence>
<dbReference type="InterPro" id="IPR026034">
    <property type="entry name" value="MreD_proteobac"/>
</dbReference>
<dbReference type="AlphaFoldDB" id="A0A9X4Y8K0"/>
<evidence type="ECO:0000256" key="2">
    <source>
        <dbReference type="ARBA" id="ARBA00007776"/>
    </source>
</evidence>
<keyword evidence="8" id="KW-0997">Cell inner membrane</keyword>
<evidence type="ECO:0000256" key="1">
    <source>
        <dbReference type="ARBA" id="ARBA00004651"/>
    </source>
</evidence>
<evidence type="ECO:0000256" key="9">
    <source>
        <dbReference type="SAM" id="Phobius"/>
    </source>
</evidence>
<dbReference type="PANTHER" id="PTHR37484:SF1">
    <property type="entry name" value="ROD SHAPE-DETERMINING PROTEIN MRED"/>
    <property type="match status" value="1"/>
</dbReference>
<dbReference type="GO" id="GO:0008360">
    <property type="term" value="P:regulation of cell shape"/>
    <property type="evidence" value="ECO:0007669"/>
    <property type="project" value="UniProtKB-UniRule"/>
</dbReference>
<dbReference type="NCBIfam" id="TIGR03426">
    <property type="entry name" value="shape_MreD"/>
    <property type="match status" value="1"/>
</dbReference>
<evidence type="ECO:0000313" key="11">
    <source>
        <dbReference type="Proteomes" id="UP000460751"/>
    </source>
</evidence>
<sequence>MEHRSVSYPVAILSALVALVGTISLFPQQIGHWRPEWIGLVVVYWVLRAPQTFGIVLAWCLGLLVDVLRADILGMNALAMALIALMVLAAHQRLKLFPLAQQSLVVFLMIGLAHMVVHFLHQLLGQAGGGFDYLLPAVTSGLIWPVFRGFWDFVNRKLE</sequence>
<keyword evidence="11" id="KW-1185">Reference proteome</keyword>
<name>A0A9X4Y8K0_9GAMM</name>